<evidence type="ECO:0000313" key="2">
    <source>
        <dbReference type="Proteomes" id="UP001164250"/>
    </source>
</evidence>
<evidence type="ECO:0000313" key="1">
    <source>
        <dbReference type="EMBL" id="KAJ0080834.1"/>
    </source>
</evidence>
<accession>A0ACC1A3M7</accession>
<gene>
    <name evidence="1" type="ORF">Patl1_10105</name>
</gene>
<sequence length="150" mass="17219">MERDKEDTEEVKKKLSELNMELYNIKHIISLHLVVSDGKVEDVSNVSRDSKETGEESQEILLKRQGEVKEILLDSSNQEISIDIEDIPTNIEGPEEEDKLRDSISLIDYYDEELGMVDRVAKRCLKACFSFLSSIVIQDNGSLKYNISYM</sequence>
<proteinExistence type="predicted"/>
<dbReference type="Proteomes" id="UP001164250">
    <property type="component" value="Chromosome 12"/>
</dbReference>
<reference evidence="2" key="1">
    <citation type="journal article" date="2023" name="G3 (Bethesda)">
        <title>Genome assembly and association tests identify interacting loci associated with vigor, precocity, and sex in interspecific pistachio rootstocks.</title>
        <authorList>
            <person name="Palmer W."/>
            <person name="Jacygrad E."/>
            <person name="Sagayaradj S."/>
            <person name="Cavanaugh K."/>
            <person name="Han R."/>
            <person name="Bertier L."/>
            <person name="Beede B."/>
            <person name="Kafkas S."/>
            <person name="Golino D."/>
            <person name="Preece J."/>
            <person name="Michelmore R."/>
        </authorList>
    </citation>
    <scope>NUCLEOTIDE SEQUENCE [LARGE SCALE GENOMIC DNA]</scope>
</reference>
<keyword evidence="2" id="KW-1185">Reference proteome</keyword>
<name>A0ACC1A3M7_9ROSI</name>
<organism evidence="1 2">
    <name type="scientific">Pistacia atlantica</name>
    <dbReference type="NCBI Taxonomy" id="434234"/>
    <lineage>
        <taxon>Eukaryota</taxon>
        <taxon>Viridiplantae</taxon>
        <taxon>Streptophyta</taxon>
        <taxon>Embryophyta</taxon>
        <taxon>Tracheophyta</taxon>
        <taxon>Spermatophyta</taxon>
        <taxon>Magnoliopsida</taxon>
        <taxon>eudicotyledons</taxon>
        <taxon>Gunneridae</taxon>
        <taxon>Pentapetalae</taxon>
        <taxon>rosids</taxon>
        <taxon>malvids</taxon>
        <taxon>Sapindales</taxon>
        <taxon>Anacardiaceae</taxon>
        <taxon>Pistacia</taxon>
    </lineage>
</organism>
<protein>
    <submittedName>
        <fullName evidence="1">Uncharacterized protein</fullName>
    </submittedName>
</protein>
<dbReference type="EMBL" id="CM047908">
    <property type="protein sequence ID" value="KAJ0080834.1"/>
    <property type="molecule type" value="Genomic_DNA"/>
</dbReference>
<comment type="caution">
    <text evidence="1">The sequence shown here is derived from an EMBL/GenBank/DDBJ whole genome shotgun (WGS) entry which is preliminary data.</text>
</comment>